<proteinExistence type="predicted"/>
<gene>
    <name evidence="1" type="ORF">BC008_13595</name>
</gene>
<dbReference type="EMBL" id="LMTZ01000137">
    <property type="protein sequence ID" value="KST63492.1"/>
    <property type="molecule type" value="Genomic_DNA"/>
</dbReference>
<organism evidence="1 2">
    <name type="scientific">Mastigocoleus testarum BC008</name>
    <dbReference type="NCBI Taxonomy" id="371196"/>
    <lineage>
        <taxon>Bacteria</taxon>
        <taxon>Bacillati</taxon>
        <taxon>Cyanobacteriota</taxon>
        <taxon>Cyanophyceae</taxon>
        <taxon>Nostocales</taxon>
        <taxon>Hapalosiphonaceae</taxon>
        <taxon>Mastigocoleus</taxon>
    </lineage>
</organism>
<evidence type="ECO:0000313" key="2">
    <source>
        <dbReference type="Proteomes" id="UP000053372"/>
    </source>
</evidence>
<dbReference type="Proteomes" id="UP000053372">
    <property type="component" value="Unassembled WGS sequence"/>
</dbReference>
<sequence length="100" mass="11546">MFEYNKKTPSEATFKAKIVDYEVKNSSRETNFEFALVDQKTGKEINLAEELPERYKAEVSISDLEVVIPPKRENLKAREKDGFSVWLHPEEVPQIDPVSC</sequence>
<comment type="caution">
    <text evidence="1">The sequence shown here is derived from an EMBL/GenBank/DDBJ whole genome shotgun (WGS) entry which is preliminary data.</text>
</comment>
<dbReference type="RefSeq" id="WP_027841272.1">
    <property type="nucleotide sequence ID" value="NZ_LMTZ01000137.1"/>
</dbReference>
<name>A0A0V7ZFX9_9CYAN</name>
<accession>A0A0V7ZFX9</accession>
<evidence type="ECO:0000313" key="1">
    <source>
        <dbReference type="EMBL" id="KST63492.1"/>
    </source>
</evidence>
<protein>
    <submittedName>
        <fullName evidence="1">Uncharacterized protein</fullName>
    </submittedName>
</protein>
<keyword evidence="2" id="KW-1185">Reference proteome</keyword>
<reference evidence="1 2" key="1">
    <citation type="journal article" date="2015" name="Genome Announc.">
        <title>Draft Genome of the Euendolithic (true boring) Cyanobacterium Mastigocoleus testarum strain BC008.</title>
        <authorList>
            <person name="Guida B.S."/>
            <person name="Garcia-Pichel F."/>
        </authorList>
    </citation>
    <scope>NUCLEOTIDE SEQUENCE [LARGE SCALE GENOMIC DNA]</scope>
    <source>
        <strain evidence="1 2">BC008</strain>
    </source>
</reference>
<dbReference type="AlphaFoldDB" id="A0A0V7ZFX9"/>